<organism evidence="3 4">
    <name type="scientific">Striga asiatica</name>
    <name type="common">Asiatic witchweed</name>
    <name type="synonym">Buchnera asiatica</name>
    <dbReference type="NCBI Taxonomy" id="4170"/>
    <lineage>
        <taxon>Eukaryota</taxon>
        <taxon>Viridiplantae</taxon>
        <taxon>Streptophyta</taxon>
        <taxon>Embryophyta</taxon>
        <taxon>Tracheophyta</taxon>
        <taxon>Spermatophyta</taxon>
        <taxon>Magnoliopsida</taxon>
        <taxon>eudicotyledons</taxon>
        <taxon>Gunneridae</taxon>
        <taxon>Pentapetalae</taxon>
        <taxon>asterids</taxon>
        <taxon>lamiids</taxon>
        <taxon>Lamiales</taxon>
        <taxon>Orobanchaceae</taxon>
        <taxon>Buchnereae</taxon>
        <taxon>Striga</taxon>
    </lineage>
</organism>
<accession>A0A5A7PVK1</accession>
<keyword evidence="4" id="KW-1185">Reference proteome</keyword>
<evidence type="ECO:0000313" key="4">
    <source>
        <dbReference type="Proteomes" id="UP000325081"/>
    </source>
</evidence>
<feature type="region of interest" description="Disordered" evidence="2">
    <location>
        <begin position="415"/>
        <end position="434"/>
    </location>
</feature>
<feature type="compositionally biased region" description="Low complexity" evidence="2">
    <location>
        <begin position="338"/>
        <end position="352"/>
    </location>
</feature>
<feature type="region of interest" description="Disordered" evidence="2">
    <location>
        <begin position="15"/>
        <end position="48"/>
    </location>
</feature>
<feature type="compositionally biased region" description="Low complexity" evidence="2">
    <location>
        <begin position="311"/>
        <end position="331"/>
    </location>
</feature>
<reference evidence="4" key="1">
    <citation type="journal article" date="2019" name="Curr. Biol.">
        <title>Genome Sequence of Striga asiatica Provides Insight into the Evolution of Plant Parasitism.</title>
        <authorList>
            <person name="Yoshida S."/>
            <person name="Kim S."/>
            <person name="Wafula E.K."/>
            <person name="Tanskanen J."/>
            <person name="Kim Y.M."/>
            <person name="Honaas L."/>
            <person name="Yang Z."/>
            <person name="Spallek T."/>
            <person name="Conn C.E."/>
            <person name="Ichihashi Y."/>
            <person name="Cheong K."/>
            <person name="Cui S."/>
            <person name="Der J.P."/>
            <person name="Gundlach H."/>
            <person name="Jiao Y."/>
            <person name="Hori C."/>
            <person name="Ishida J.K."/>
            <person name="Kasahara H."/>
            <person name="Kiba T."/>
            <person name="Kim M.S."/>
            <person name="Koo N."/>
            <person name="Laohavisit A."/>
            <person name="Lee Y.H."/>
            <person name="Lumba S."/>
            <person name="McCourt P."/>
            <person name="Mortimer J.C."/>
            <person name="Mutuku J.M."/>
            <person name="Nomura T."/>
            <person name="Sasaki-Sekimoto Y."/>
            <person name="Seto Y."/>
            <person name="Wang Y."/>
            <person name="Wakatake T."/>
            <person name="Sakakibara H."/>
            <person name="Demura T."/>
            <person name="Yamaguchi S."/>
            <person name="Yoneyama K."/>
            <person name="Manabe R.I."/>
            <person name="Nelson D.C."/>
            <person name="Schulman A.H."/>
            <person name="Timko M.P."/>
            <person name="dePamphilis C.W."/>
            <person name="Choi D."/>
            <person name="Shirasu K."/>
        </authorList>
    </citation>
    <scope>NUCLEOTIDE SEQUENCE [LARGE SCALE GENOMIC DNA]</scope>
    <source>
        <strain evidence="4">cv. UVA1</strain>
    </source>
</reference>
<keyword evidence="1" id="KW-0175">Coiled coil</keyword>
<dbReference type="PANTHER" id="PTHR36325:SF1">
    <property type="entry name" value="MYOSIN-2 HEAVY CHAIN-LIKE PROTEIN"/>
    <property type="match status" value="1"/>
</dbReference>
<feature type="coiled-coil region" evidence="1">
    <location>
        <begin position="142"/>
        <end position="169"/>
    </location>
</feature>
<dbReference type="OrthoDB" id="2019579at2759"/>
<gene>
    <name evidence="3" type="ORF">STAS_13267</name>
</gene>
<feature type="compositionally biased region" description="Basic and acidic residues" evidence="2">
    <location>
        <begin position="573"/>
        <end position="593"/>
    </location>
</feature>
<feature type="region of interest" description="Disordered" evidence="2">
    <location>
        <begin position="613"/>
        <end position="632"/>
    </location>
</feature>
<sequence length="632" mass="70404">MDLGCIDMGCVEKPRKEASCEKDTSPKEAPISASKSAKKSKTKDAVRSSLNALTKITSQISKPPRRKTSPVNWFPRKKVEPYLKRKIKMLQEVDGMQSTLDETLGDSNPHYSRVLREKIAIREAAEKAMEARKSAMVEASWCRILQAASKEAEAQLAKAEKSASEASEAARALGVIIMDDAQNNHYKIETSGGPTTSHSVLETFETAFEIDKQVAAAVKDAFIKLASCPSSINKEEFKDLLRKISENPENDENLNMSDFTADCCEPGIIVDMMLVRLRCLKEEELSSLATIVATRGLNAALSEKGNINNNSSKRYSLSSSSSSSSTENAENSRLKAQSRMSLGGRRSFSSSSDAEIPSLDKFLVKRLTRLERDVLEAKNARKKAEDEKKLIISSDEKVPDLGSVLVKHASKLEKEVEGAKTGDNRKIQRGPRVNQDFSEVLPSLDKYLVKHLTRLEREVEEAKNGEKTASFSTEKNGKENVDTNKTENKDTGSKVRRKEGDFSSYGESLDKVLVKKHVSKLQKEKLSFCGDEEMRIIKPKSKAESSEGSLDQVLVKHKSRLEREKIQVCVDEQQSKEGENNTRHSVSRREARERELQAAWGGLSLGNSMRPHAAWMKAEEEERKRATEEQAA</sequence>
<dbReference type="AlphaFoldDB" id="A0A5A7PVK1"/>
<evidence type="ECO:0000313" key="3">
    <source>
        <dbReference type="EMBL" id="GER36893.1"/>
    </source>
</evidence>
<feature type="compositionally biased region" description="Basic and acidic residues" evidence="2">
    <location>
        <begin position="617"/>
        <end position="632"/>
    </location>
</feature>
<feature type="compositionally biased region" description="Basic and acidic residues" evidence="2">
    <location>
        <begin position="415"/>
        <end position="426"/>
    </location>
</feature>
<evidence type="ECO:0000256" key="2">
    <source>
        <dbReference type="SAM" id="MobiDB-lite"/>
    </source>
</evidence>
<feature type="compositionally biased region" description="Basic and acidic residues" evidence="2">
    <location>
        <begin position="15"/>
        <end position="26"/>
    </location>
</feature>
<feature type="region of interest" description="Disordered" evidence="2">
    <location>
        <begin position="311"/>
        <end position="353"/>
    </location>
</feature>
<feature type="region of interest" description="Disordered" evidence="2">
    <location>
        <begin position="458"/>
        <end position="503"/>
    </location>
</feature>
<feature type="compositionally biased region" description="Basic and acidic residues" evidence="2">
    <location>
        <begin position="475"/>
        <end position="501"/>
    </location>
</feature>
<proteinExistence type="predicted"/>
<name>A0A5A7PVK1_STRAF</name>
<evidence type="ECO:0000256" key="1">
    <source>
        <dbReference type="SAM" id="Coils"/>
    </source>
</evidence>
<comment type="caution">
    <text evidence="3">The sequence shown here is derived from an EMBL/GenBank/DDBJ whole genome shotgun (WGS) entry which is preliminary data.</text>
</comment>
<protein>
    <submittedName>
        <fullName evidence="3">AGAMOUS-like 24</fullName>
    </submittedName>
</protein>
<dbReference type="Proteomes" id="UP000325081">
    <property type="component" value="Unassembled WGS sequence"/>
</dbReference>
<dbReference type="PANTHER" id="PTHR36325">
    <property type="entry name" value="MYOSIN-2 HEAVY CHAIN-LIKE PROTEIN"/>
    <property type="match status" value="1"/>
</dbReference>
<dbReference type="EMBL" id="BKCP01005239">
    <property type="protein sequence ID" value="GER36893.1"/>
    <property type="molecule type" value="Genomic_DNA"/>
</dbReference>
<feature type="region of interest" description="Disordered" evidence="2">
    <location>
        <begin position="571"/>
        <end position="593"/>
    </location>
</feature>